<dbReference type="EMBL" id="JAHDYR010000004">
    <property type="protein sequence ID" value="KAG9396975.1"/>
    <property type="molecule type" value="Genomic_DNA"/>
</dbReference>
<protein>
    <recommendedName>
        <fullName evidence="3">Serpin domain-containing protein</fullName>
    </recommendedName>
</protein>
<dbReference type="OrthoDB" id="671595at2759"/>
<keyword evidence="5" id="KW-1185">Reference proteome</keyword>
<dbReference type="InterPro" id="IPR042185">
    <property type="entry name" value="Serpin_sf_2"/>
</dbReference>
<evidence type="ECO:0000256" key="2">
    <source>
        <dbReference type="RuleBase" id="RU000411"/>
    </source>
</evidence>
<dbReference type="AlphaFoldDB" id="A0A8J6B2F8"/>
<evidence type="ECO:0000313" key="4">
    <source>
        <dbReference type="EMBL" id="KAG9396975.1"/>
    </source>
</evidence>
<dbReference type="Pfam" id="PF00079">
    <property type="entry name" value="Serpin"/>
    <property type="match status" value="1"/>
</dbReference>
<dbReference type="GO" id="GO:0004867">
    <property type="term" value="F:serine-type endopeptidase inhibitor activity"/>
    <property type="evidence" value="ECO:0007669"/>
    <property type="project" value="InterPro"/>
</dbReference>
<name>A0A8J6B2F8_9EUKA</name>
<organism evidence="4 5">
    <name type="scientific">Carpediemonas membranifera</name>
    <dbReference type="NCBI Taxonomy" id="201153"/>
    <lineage>
        <taxon>Eukaryota</taxon>
        <taxon>Metamonada</taxon>
        <taxon>Carpediemonas-like organisms</taxon>
        <taxon>Carpediemonas</taxon>
    </lineage>
</organism>
<dbReference type="CDD" id="cd00172">
    <property type="entry name" value="serpin"/>
    <property type="match status" value="1"/>
</dbReference>
<dbReference type="InterPro" id="IPR023795">
    <property type="entry name" value="Serpin_CS"/>
</dbReference>
<evidence type="ECO:0000259" key="3">
    <source>
        <dbReference type="SMART" id="SM00093"/>
    </source>
</evidence>
<dbReference type="SUPFAM" id="SSF56574">
    <property type="entry name" value="Serpins"/>
    <property type="match status" value="1"/>
</dbReference>
<dbReference type="PANTHER" id="PTHR11461">
    <property type="entry name" value="SERINE PROTEASE INHIBITOR, SERPIN"/>
    <property type="match status" value="1"/>
</dbReference>
<evidence type="ECO:0000313" key="5">
    <source>
        <dbReference type="Proteomes" id="UP000717585"/>
    </source>
</evidence>
<dbReference type="PANTHER" id="PTHR11461:SF211">
    <property type="entry name" value="GH10112P-RELATED"/>
    <property type="match status" value="1"/>
</dbReference>
<dbReference type="Gene3D" id="2.30.39.10">
    <property type="entry name" value="Alpha-1-antitrypsin, domain 1"/>
    <property type="match status" value="1"/>
</dbReference>
<dbReference type="SMART" id="SM00093">
    <property type="entry name" value="SERPIN"/>
    <property type="match status" value="1"/>
</dbReference>
<dbReference type="InterPro" id="IPR000215">
    <property type="entry name" value="Serpin_fam"/>
</dbReference>
<dbReference type="PROSITE" id="PS00284">
    <property type="entry name" value="SERPIN"/>
    <property type="match status" value="1"/>
</dbReference>
<dbReference type="Gene3D" id="3.30.497.10">
    <property type="entry name" value="Antithrombin, subunit I, domain 2"/>
    <property type="match status" value="1"/>
</dbReference>
<feature type="domain" description="Serpin" evidence="3">
    <location>
        <begin position="11"/>
        <end position="358"/>
    </location>
</feature>
<dbReference type="InterPro" id="IPR023796">
    <property type="entry name" value="Serpin_dom"/>
</dbReference>
<sequence>MNGISGINHLQSQLNQYAFNPSSSSCTSGLSLLYTLLLLFTSVEETSPVYSNLCNVLDLNDVSLEAFKALLSNLDDAGVHTAASSFVRDFSGLNPVIESIQRTYLNSKCQPLTTAEAINQWASEHTNGTIREIIPELTGDIEAVLISALYFKAKWLHEFDPAGTRPQTFTTLSGEEKEVSTMHMRKTHRRVWDSAVSSGFVNEYIGSANGVEALFSLPTEPGEPGLRAALAELTTQTPEKDAKITGINISLPRFKIETTTLADPFLKQLGLTELYNSFQYAAVASNPYVSVSSTVQKTFLAVDEEGTEASAVTAMFIASGIFMDPKVDRDLEFDRPFVFALVDKASGSRLLTAVVIDPSS</sequence>
<dbReference type="InterPro" id="IPR036186">
    <property type="entry name" value="Serpin_sf"/>
</dbReference>
<dbReference type="InterPro" id="IPR042178">
    <property type="entry name" value="Serpin_sf_1"/>
</dbReference>
<dbReference type="Proteomes" id="UP000717585">
    <property type="component" value="Unassembled WGS sequence"/>
</dbReference>
<proteinExistence type="inferred from homology"/>
<reference evidence="4" key="1">
    <citation type="submission" date="2021-05" db="EMBL/GenBank/DDBJ databases">
        <title>A free-living protist that lacks canonical eukaryotic 1 DNA replication and segregation systems.</title>
        <authorList>
            <person name="Salas-Leiva D.E."/>
            <person name="Tromer E.C."/>
            <person name="Curtis B.A."/>
            <person name="Jerlstrom-Hultqvist J."/>
            <person name="Kolisko M."/>
            <person name="Yi Z."/>
            <person name="Salas-Leiva J.S."/>
            <person name="Gallot-Lavallee L."/>
            <person name="Kops G.J.P.L."/>
            <person name="Archibald J.M."/>
            <person name="Simpson A.G.B."/>
            <person name="Roger A.J."/>
        </authorList>
    </citation>
    <scope>NUCLEOTIDE SEQUENCE</scope>
    <source>
        <strain evidence="4">BICM</strain>
    </source>
</reference>
<comment type="caution">
    <text evidence="4">The sequence shown here is derived from an EMBL/GenBank/DDBJ whole genome shotgun (WGS) entry which is preliminary data.</text>
</comment>
<gene>
    <name evidence="4" type="ORF">J8273_1323</name>
</gene>
<comment type="similarity">
    <text evidence="1 2">Belongs to the serpin family.</text>
</comment>
<accession>A0A8J6B2F8</accession>
<dbReference type="GO" id="GO:0005615">
    <property type="term" value="C:extracellular space"/>
    <property type="evidence" value="ECO:0007669"/>
    <property type="project" value="InterPro"/>
</dbReference>
<evidence type="ECO:0000256" key="1">
    <source>
        <dbReference type="ARBA" id="ARBA00009500"/>
    </source>
</evidence>